<gene>
    <name evidence="3" type="ORF">NWE54_01510</name>
</gene>
<dbReference type="AlphaFoldDB" id="A0A9E7ZNV1"/>
<dbReference type="SUPFAM" id="SSF55073">
    <property type="entry name" value="Nucleotide cyclase"/>
    <property type="match status" value="1"/>
</dbReference>
<feature type="transmembrane region" description="Helical" evidence="1">
    <location>
        <begin position="98"/>
        <end position="119"/>
    </location>
</feature>
<accession>A0A9E7ZNV1</accession>
<dbReference type="PANTHER" id="PTHR46663">
    <property type="entry name" value="DIGUANYLATE CYCLASE DGCT-RELATED"/>
    <property type="match status" value="1"/>
</dbReference>
<dbReference type="SMART" id="SM00267">
    <property type="entry name" value="GGDEF"/>
    <property type="match status" value="1"/>
</dbReference>
<sequence length="377" mass="40530">MHLLMRPRKRAAQLPADIEIEIISRLFAALPQILCIAAGLIVGSAIMAVQTGETVFWWLSGAGVLTTLLRIANIIGFKRRDSARKLTLAEARRWEAGYAYTAFAFTLVIAALTLTAAVVGHAGGFVLSLGLTMALTAGSYLRTLRYWICAVLSTIAIGTLVVAFLLSGDPLYQALSVLLLVYLYSIYESSDHIIGQFEELLMVRRELDFAASHDPLTGLVNRRGLDRVLREAGESGEALGLLLLDLDGFKLINDRHGHQAGDDLLKQVAMRLKGVVRPGDIVARLGGDEFALVVRGVADAVALSEVAERAVSVVKAPFMLAGQLVTVGASVGISVKSERDSGHWTAEVLTRAADQALYGAKRAGKGRSMVAHWDDVA</sequence>
<evidence type="ECO:0000256" key="1">
    <source>
        <dbReference type="SAM" id="Phobius"/>
    </source>
</evidence>
<dbReference type="PROSITE" id="PS50887">
    <property type="entry name" value="GGDEF"/>
    <property type="match status" value="1"/>
</dbReference>
<dbReference type="Gene3D" id="3.30.70.270">
    <property type="match status" value="1"/>
</dbReference>
<dbReference type="Pfam" id="PF00990">
    <property type="entry name" value="GGDEF"/>
    <property type="match status" value="1"/>
</dbReference>
<dbReference type="InterPro" id="IPR000160">
    <property type="entry name" value="GGDEF_dom"/>
</dbReference>
<dbReference type="InterPro" id="IPR043128">
    <property type="entry name" value="Rev_trsase/Diguanyl_cyclase"/>
</dbReference>
<keyword evidence="1" id="KW-0472">Membrane</keyword>
<feature type="transmembrane region" description="Helical" evidence="1">
    <location>
        <begin position="26"/>
        <end position="49"/>
    </location>
</feature>
<feature type="transmembrane region" description="Helical" evidence="1">
    <location>
        <begin position="146"/>
        <end position="165"/>
    </location>
</feature>
<evidence type="ECO:0000313" key="3">
    <source>
        <dbReference type="EMBL" id="UZF87499.1"/>
    </source>
</evidence>
<dbReference type="InterPro" id="IPR052163">
    <property type="entry name" value="DGC-Regulatory_Protein"/>
</dbReference>
<keyword evidence="1" id="KW-1133">Transmembrane helix</keyword>
<evidence type="ECO:0000259" key="2">
    <source>
        <dbReference type="PROSITE" id="PS50887"/>
    </source>
</evidence>
<dbReference type="EC" id="2.7.7.65" evidence="3"/>
<proteinExistence type="predicted"/>
<dbReference type="InterPro" id="IPR029787">
    <property type="entry name" value="Nucleotide_cyclase"/>
</dbReference>
<keyword evidence="3" id="KW-0808">Transferase</keyword>
<feature type="transmembrane region" description="Helical" evidence="1">
    <location>
        <begin position="125"/>
        <end position="141"/>
    </location>
</feature>
<feature type="domain" description="GGDEF" evidence="2">
    <location>
        <begin position="237"/>
        <end position="375"/>
    </location>
</feature>
<dbReference type="PANTHER" id="PTHR46663:SF2">
    <property type="entry name" value="GGDEF DOMAIN-CONTAINING PROTEIN"/>
    <property type="match status" value="1"/>
</dbReference>
<protein>
    <submittedName>
        <fullName evidence="3">Diguanylate cyclase</fullName>
        <ecNumber evidence="3">2.7.7.65</ecNumber>
    </submittedName>
</protein>
<keyword evidence="3" id="KW-0548">Nucleotidyltransferase</keyword>
<dbReference type="GO" id="GO:0052621">
    <property type="term" value="F:diguanylate cyclase activity"/>
    <property type="evidence" value="ECO:0007669"/>
    <property type="project" value="UniProtKB-EC"/>
</dbReference>
<dbReference type="NCBIfam" id="TIGR00254">
    <property type="entry name" value="GGDEF"/>
    <property type="match status" value="1"/>
</dbReference>
<reference evidence="3" key="1">
    <citation type="submission" date="2022-08" db="EMBL/GenBank/DDBJ databases">
        <title>Complete Genome Sequences of 2 Bosea sp. soil isolates.</title>
        <authorList>
            <person name="Alvarez Arevalo M."/>
            <person name="Sterndorff E.B."/>
            <person name="Faurdal D."/>
            <person name="Joergensen T.S."/>
            <person name="Weber T."/>
        </authorList>
    </citation>
    <scope>NUCLEOTIDE SEQUENCE</scope>
    <source>
        <strain evidence="3">NBC_00436</strain>
    </source>
</reference>
<organism evidence="3">
    <name type="scientific">Bosea sp. NBC_00436</name>
    <dbReference type="NCBI Taxonomy" id="2969620"/>
    <lineage>
        <taxon>Bacteria</taxon>
        <taxon>Pseudomonadati</taxon>
        <taxon>Pseudomonadota</taxon>
        <taxon>Alphaproteobacteria</taxon>
        <taxon>Hyphomicrobiales</taxon>
        <taxon>Boseaceae</taxon>
        <taxon>Bosea</taxon>
    </lineage>
</organism>
<name>A0A9E7ZNV1_9HYPH</name>
<feature type="transmembrane region" description="Helical" evidence="1">
    <location>
        <begin position="55"/>
        <end position="77"/>
    </location>
</feature>
<dbReference type="EMBL" id="CP102774">
    <property type="protein sequence ID" value="UZF87499.1"/>
    <property type="molecule type" value="Genomic_DNA"/>
</dbReference>
<keyword evidence="1" id="KW-0812">Transmembrane</keyword>
<dbReference type="CDD" id="cd01949">
    <property type="entry name" value="GGDEF"/>
    <property type="match status" value="1"/>
</dbReference>